<evidence type="ECO:0000313" key="1">
    <source>
        <dbReference type="EMBL" id="KAI3697899.1"/>
    </source>
</evidence>
<comment type="caution">
    <text evidence="1">The sequence shown here is derived from an EMBL/GenBank/DDBJ whole genome shotgun (WGS) entry which is preliminary data.</text>
</comment>
<dbReference type="EMBL" id="CM042056">
    <property type="protein sequence ID" value="KAI3697899.1"/>
    <property type="molecule type" value="Genomic_DNA"/>
</dbReference>
<name>A0ACB8ZKP6_ARCLA</name>
<proteinExistence type="predicted"/>
<reference evidence="1 2" key="2">
    <citation type="journal article" date="2022" name="Mol. Ecol. Resour.">
        <title>The genomes of chicory, endive, great burdock and yacon provide insights into Asteraceae paleo-polyploidization history and plant inulin production.</title>
        <authorList>
            <person name="Fan W."/>
            <person name="Wang S."/>
            <person name="Wang H."/>
            <person name="Wang A."/>
            <person name="Jiang F."/>
            <person name="Liu H."/>
            <person name="Zhao H."/>
            <person name="Xu D."/>
            <person name="Zhang Y."/>
        </authorList>
    </citation>
    <scope>NUCLEOTIDE SEQUENCE [LARGE SCALE GENOMIC DNA]</scope>
    <source>
        <strain evidence="2">cv. Niubang</strain>
    </source>
</reference>
<protein>
    <submittedName>
        <fullName evidence="1">Uncharacterized protein</fullName>
    </submittedName>
</protein>
<dbReference type="Proteomes" id="UP001055879">
    <property type="component" value="Linkage Group LG10"/>
</dbReference>
<organism evidence="1 2">
    <name type="scientific">Arctium lappa</name>
    <name type="common">Greater burdock</name>
    <name type="synonym">Lappa major</name>
    <dbReference type="NCBI Taxonomy" id="4217"/>
    <lineage>
        <taxon>Eukaryota</taxon>
        <taxon>Viridiplantae</taxon>
        <taxon>Streptophyta</taxon>
        <taxon>Embryophyta</taxon>
        <taxon>Tracheophyta</taxon>
        <taxon>Spermatophyta</taxon>
        <taxon>Magnoliopsida</taxon>
        <taxon>eudicotyledons</taxon>
        <taxon>Gunneridae</taxon>
        <taxon>Pentapetalae</taxon>
        <taxon>asterids</taxon>
        <taxon>campanulids</taxon>
        <taxon>Asterales</taxon>
        <taxon>Asteraceae</taxon>
        <taxon>Carduoideae</taxon>
        <taxon>Cardueae</taxon>
        <taxon>Arctiinae</taxon>
        <taxon>Arctium</taxon>
    </lineage>
</organism>
<reference evidence="2" key="1">
    <citation type="journal article" date="2022" name="Mol. Ecol. Resour.">
        <title>The genomes of chicory, endive, great burdock and yacon provide insights into Asteraceae palaeo-polyploidization history and plant inulin production.</title>
        <authorList>
            <person name="Fan W."/>
            <person name="Wang S."/>
            <person name="Wang H."/>
            <person name="Wang A."/>
            <person name="Jiang F."/>
            <person name="Liu H."/>
            <person name="Zhao H."/>
            <person name="Xu D."/>
            <person name="Zhang Y."/>
        </authorList>
    </citation>
    <scope>NUCLEOTIDE SEQUENCE [LARGE SCALE GENOMIC DNA]</scope>
    <source>
        <strain evidence="2">cv. Niubang</strain>
    </source>
</reference>
<accession>A0ACB8ZKP6</accession>
<keyword evidence="2" id="KW-1185">Reference proteome</keyword>
<sequence length="160" mass="18297">MVLEFHGSQFSWSWTIMAFDFHFFSCFGVRFFASSGLSTAASPKEVEIVLTLLIFVRKRTSIWQTNELRHHKPTPVDEISSKSLCSWDQCKTPTALEDLQHPFFQSRYYVPSSLRRKATSLGKTPPSGLLIQLAHPLIIFLCFKCCVEENDDDDDGERGD</sequence>
<evidence type="ECO:0000313" key="2">
    <source>
        <dbReference type="Proteomes" id="UP001055879"/>
    </source>
</evidence>
<gene>
    <name evidence="1" type="ORF">L6452_31002</name>
</gene>